<dbReference type="EnsemblMetazoa" id="G22288.9">
    <property type="protein sequence ID" value="G22288.9:cds"/>
    <property type="gene ID" value="G22288"/>
</dbReference>
<dbReference type="CDD" id="cd00037">
    <property type="entry name" value="CLECT"/>
    <property type="match status" value="1"/>
</dbReference>
<keyword evidence="2" id="KW-0732">Signal</keyword>
<dbReference type="AlphaFoldDB" id="A0A8W8K3P5"/>
<dbReference type="InterPro" id="IPR050111">
    <property type="entry name" value="C-type_lectin/snaclec_domain"/>
</dbReference>
<sequence length="196" mass="22791">MRNRYIGVTLLAALSFTACQHLYSREMADDHDEVLRIQYEIKQLRGELVAIKARFPKQHSCPPHWTSFETSCYLVLKEKKMHEDAAMHCIRYGSKLVEIETAEENVFLRNNLLGSSDDNVHFWTGGTDADVEGNWIWSMTGKPFTTFESWKTGEPNNDDRGKEEHCLEFTRKLSKTWNDAVCNLTKPFICEKNVFY</sequence>
<dbReference type="OMA" id="NEATWIW"/>
<dbReference type="InterPro" id="IPR016187">
    <property type="entry name" value="CTDL_fold"/>
</dbReference>
<keyword evidence="1" id="KW-1015">Disulfide bond</keyword>
<dbReference type="Pfam" id="PF00059">
    <property type="entry name" value="Lectin_C"/>
    <property type="match status" value="1"/>
</dbReference>
<dbReference type="InterPro" id="IPR018378">
    <property type="entry name" value="C-type_lectin_CS"/>
</dbReference>
<evidence type="ECO:0000259" key="3">
    <source>
        <dbReference type="PROSITE" id="PS50041"/>
    </source>
</evidence>
<dbReference type="InterPro" id="IPR016186">
    <property type="entry name" value="C-type_lectin-like/link_sf"/>
</dbReference>
<dbReference type="PROSITE" id="PS00615">
    <property type="entry name" value="C_TYPE_LECTIN_1"/>
    <property type="match status" value="1"/>
</dbReference>
<dbReference type="SMART" id="SM00034">
    <property type="entry name" value="CLECT"/>
    <property type="match status" value="1"/>
</dbReference>
<evidence type="ECO:0000256" key="1">
    <source>
        <dbReference type="ARBA" id="ARBA00023157"/>
    </source>
</evidence>
<dbReference type="OrthoDB" id="6052692at2759"/>
<dbReference type="PROSITE" id="PS51257">
    <property type="entry name" value="PROKAR_LIPOPROTEIN"/>
    <property type="match status" value="1"/>
</dbReference>
<dbReference type="InterPro" id="IPR001304">
    <property type="entry name" value="C-type_lectin-like"/>
</dbReference>
<organism evidence="4 5">
    <name type="scientific">Magallana gigas</name>
    <name type="common">Pacific oyster</name>
    <name type="synonym">Crassostrea gigas</name>
    <dbReference type="NCBI Taxonomy" id="29159"/>
    <lineage>
        <taxon>Eukaryota</taxon>
        <taxon>Metazoa</taxon>
        <taxon>Spiralia</taxon>
        <taxon>Lophotrochozoa</taxon>
        <taxon>Mollusca</taxon>
        <taxon>Bivalvia</taxon>
        <taxon>Autobranchia</taxon>
        <taxon>Pteriomorphia</taxon>
        <taxon>Ostreida</taxon>
        <taxon>Ostreoidea</taxon>
        <taxon>Ostreidae</taxon>
        <taxon>Magallana</taxon>
    </lineage>
</organism>
<proteinExistence type="predicted"/>
<reference evidence="4" key="1">
    <citation type="submission" date="2022-08" db="UniProtKB">
        <authorList>
            <consortium name="EnsemblMetazoa"/>
        </authorList>
    </citation>
    <scope>IDENTIFICATION</scope>
    <source>
        <strain evidence="4">05x7-T-G4-1.051#20</strain>
    </source>
</reference>
<dbReference type="Gene3D" id="3.10.100.10">
    <property type="entry name" value="Mannose-Binding Protein A, subunit A"/>
    <property type="match status" value="1"/>
</dbReference>
<dbReference type="Proteomes" id="UP000005408">
    <property type="component" value="Unassembled WGS sequence"/>
</dbReference>
<accession>A0A8W8K3P5</accession>
<feature type="signal peptide" evidence="2">
    <location>
        <begin position="1"/>
        <end position="19"/>
    </location>
</feature>
<evidence type="ECO:0000256" key="2">
    <source>
        <dbReference type="SAM" id="SignalP"/>
    </source>
</evidence>
<evidence type="ECO:0000313" key="5">
    <source>
        <dbReference type="Proteomes" id="UP000005408"/>
    </source>
</evidence>
<feature type="chain" id="PRO_5036468159" description="C-type lectin domain-containing protein" evidence="2">
    <location>
        <begin position="20"/>
        <end position="196"/>
    </location>
</feature>
<evidence type="ECO:0000313" key="4">
    <source>
        <dbReference type="EnsemblMetazoa" id="G22288.9:cds"/>
    </source>
</evidence>
<dbReference type="SUPFAM" id="SSF56436">
    <property type="entry name" value="C-type lectin-like"/>
    <property type="match status" value="1"/>
</dbReference>
<keyword evidence="5" id="KW-1185">Reference proteome</keyword>
<protein>
    <recommendedName>
        <fullName evidence="3">C-type lectin domain-containing protein</fullName>
    </recommendedName>
</protein>
<dbReference type="PROSITE" id="PS50041">
    <property type="entry name" value="C_TYPE_LECTIN_2"/>
    <property type="match status" value="1"/>
</dbReference>
<dbReference type="PANTHER" id="PTHR22803">
    <property type="entry name" value="MANNOSE, PHOSPHOLIPASE, LECTIN RECEPTOR RELATED"/>
    <property type="match status" value="1"/>
</dbReference>
<name>A0A8W8K3P5_MAGGI</name>
<feature type="domain" description="C-type lectin" evidence="3">
    <location>
        <begin position="68"/>
        <end position="191"/>
    </location>
</feature>